<sequence length="106" mass="12067">MKADALVHSDILGYLPPSILGSVESHFIELGAEAVSEKIREWSSDAERNQPYVKSYDVWGRRYDYDRLITAEGWKQLGNWGARRRVVSSGYDSSLGSQRRTVQYAL</sequence>
<dbReference type="PANTHER" id="PTHR42707:SF2">
    <property type="entry name" value="ACD11 DEHYDROGENASE"/>
    <property type="match status" value="1"/>
</dbReference>
<dbReference type="Proteomes" id="UP001150941">
    <property type="component" value="Unassembled WGS sequence"/>
</dbReference>
<reference evidence="2" key="1">
    <citation type="submission" date="2022-11" db="EMBL/GenBank/DDBJ databases">
        <authorList>
            <person name="Petersen C."/>
        </authorList>
    </citation>
    <scope>NUCLEOTIDE SEQUENCE</scope>
    <source>
        <strain evidence="2">IBT 19713</strain>
    </source>
</reference>
<reference evidence="2" key="2">
    <citation type="journal article" date="2023" name="IMA Fungus">
        <title>Comparative genomic study of the Penicillium genus elucidates a diverse pangenome and 15 lateral gene transfer events.</title>
        <authorList>
            <person name="Petersen C."/>
            <person name="Sorensen T."/>
            <person name="Nielsen M.R."/>
            <person name="Sondergaard T.E."/>
            <person name="Sorensen J.L."/>
            <person name="Fitzpatrick D.A."/>
            <person name="Frisvad J.C."/>
            <person name="Nielsen K.L."/>
        </authorList>
    </citation>
    <scope>NUCLEOTIDE SEQUENCE</scope>
    <source>
        <strain evidence="2">IBT 19713</strain>
    </source>
</reference>
<evidence type="ECO:0000259" key="1">
    <source>
        <dbReference type="Pfam" id="PF18158"/>
    </source>
</evidence>
<evidence type="ECO:0000313" key="2">
    <source>
        <dbReference type="EMBL" id="KAJ5245833.1"/>
    </source>
</evidence>
<dbReference type="AlphaFoldDB" id="A0A9W9PHN7"/>
<dbReference type="OrthoDB" id="10251155at2759"/>
<dbReference type="GeneID" id="83197416"/>
<dbReference type="Gene3D" id="6.10.250.600">
    <property type="match status" value="1"/>
</dbReference>
<name>A0A9W9PHN7_9EURO</name>
<dbReference type="InterPro" id="IPR041504">
    <property type="entry name" value="AidB_N"/>
</dbReference>
<comment type="caution">
    <text evidence="2">The sequence shown here is derived from an EMBL/GenBank/DDBJ whole genome shotgun (WGS) entry which is preliminary data.</text>
</comment>
<evidence type="ECO:0000313" key="3">
    <source>
        <dbReference type="Proteomes" id="UP001150941"/>
    </source>
</evidence>
<dbReference type="EMBL" id="JAPQKS010000002">
    <property type="protein sequence ID" value="KAJ5245833.1"/>
    <property type="molecule type" value="Genomic_DNA"/>
</dbReference>
<proteinExistence type="predicted"/>
<dbReference type="RefSeq" id="XP_058333254.1">
    <property type="nucleotide sequence ID" value="XM_058470113.1"/>
</dbReference>
<dbReference type="Pfam" id="PF18158">
    <property type="entry name" value="AidB_N"/>
    <property type="match status" value="1"/>
</dbReference>
<dbReference type="GO" id="GO:0003995">
    <property type="term" value="F:acyl-CoA dehydrogenase activity"/>
    <property type="evidence" value="ECO:0007669"/>
    <property type="project" value="TreeGrafter"/>
</dbReference>
<accession>A0A9W9PHN7</accession>
<gene>
    <name evidence="2" type="ORF">N7468_000816</name>
</gene>
<dbReference type="InterPro" id="IPR052904">
    <property type="entry name" value="Acyl-CoA_dehydrogenase-like"/>
</dbReference>
<organism evidence="2 3">
    <name type="scientific">Penicillium chermesinum</name>
    <dbReference type="NCBI Taxonomy" id="63820"/>
    <lineage>
        <taxon>Eukaryota</taxon>
        <taxon>Fungi</taxon>
        <taxon>Dikarya</taxon>
        <taxon>Ascomycota</taxon>
        <taxon>Pezizomycotina</taxon>
        <taxon>Eurotiomycetes</taxon>
        <taxon>Eurotiomycetidae</taxon>
        <taxon>Eurotiales</taxon>
        <taxon>Aspergillaceae</taxon>
        <taxon>Penicillium</taxon>
    </lineage>
</organism>
<keyword evidence="3" id="KW-1185">Reference proteome</keyword>
<feature type="domain" description="Adaptive response protein AidB N-terminal" evidence="1">
    <location>
        <begin position="24"/>
        <end position="92"/>
    </location>
</feature>
<protein>
    <recommendedName>
        <fullName evidence="1">Adaptive response protein AidB N-terminal domain-containing protein</fullName>
    </recommendedName>
</protein>
<dbReference type="PANTHER" id="PTHR42707">
    <property type="entry name" value="ACYL-COA DEHYDROGENASE"/>
    <property type="match status" value="1"/>
</dbReference>